<evidence type="ECO:0000256" key="1">
    <source>
        <dbReference type="ARBA" id="ARBA00022481"/>
    </source>
</evidence>
<keyword evidence="2" id="KW-1133">Transmembrane helix</keyword>
<feature type="transmembrane region" description="Helical" evidence="2">
    <location>
        <begin position="12"/>
        <end position="35"/>
    </location>
</feature>
<dbReference type="PANTHER" id="PTHR30093">
    <property type="entry name" value="GENERAL SECRETION PATHWAY PROTEIN G"/>
    <property type="match status" value="1"/>
</dbReference>
<evidence type="ECO:0000313" key="4">
    <source>
        <dbReference type="Proteomes" id="UP001501523"/>
    </source>
</evidence>
<dbReference type="InterPro" id="IPR031982">
    <property type="entry name" value="PilE-like"/>
</dbReference>
<accession>A0ABP3THY3</accession>
<gene>
    <name evidence="3" type="ORF">GCM10009105_02880</name>
</gene>
<dbReference type="Pfam" id="PF16732">
    <property type="entry name" value="ComP_DUS"/>
    <property type="match status" value="1"/>
</dbReference>
<evidence type="ECO:0000256" key="2">
    <source>
        <dbReference type="SAM" id="Phobius"/>
    </source>
</evidence>
<dbReference type="EMBL" id="BAAAEU010000001">
    <property type="protein sequence ID" value="GAA0705444.1"/>
    <property type="molecule type" value="Genomic_DNA"/>
</dbReference>
<comment type="caution">
    <text evidence="3">The sequence shown here is derived from an EMBL/GenBank/DDBJ whole genome shotgun (WGS) entry which is preliminary data.</text>
</comment>
<dbReference type="InterPro" id="IPR000983">
    <property type="entry name" value="Bac_GSPG_pilin"/>
</dbReference>
<sequence>MRSGACATARGFTLIELVIVVAIVAILAMIALPSYQRHMQKARRARAEGDLLQLAQMLERQYTVNRTYVGFVLPFTQSPTDGGATVAYTITLPNLTQGAYTLTATPTGPQTADPCAVLTVDQTGAKGASGTHPSGSCW</sequence>
<evidence type="ECO:0000313" key="3">
    <source>
        <dbReference type="EMBL" id="GAA0705444.1"/>
    </source>
</evidence>
<dbReference type="Gene3D" id="3.30.700.10">
    <property type="entry name" value="Glycoprotein, Type 4 Pilin"/>
    <property type="match status" value="1"/>
</dbReference>
<name>A0ABP3THY3_9GAMM</name>
<dbReference type="PROSITE" id="PS00409">
    <property type="entry name" value="PROKAR_NTER_METHYL"/>
    <property type="match status" value="1"/>
</dbReference>
<reference evidence="4" key="1">
    <citation type="journal article" date="2019" name="Int. J. Syst. Evol. Microbiol.">
        <title>The Global Catalogue of Microorganisms (GCM) 10K type strain sequencing project: providing services to taxonomists for standard genome sequencing and annotation.</title>
        <authorList>
            <consortium name="The Broad Institute Genomics Platform"/>
            <consortium name="The Broad Institute Genome Sequencing Center for Infectious Disease"/>
            <person name="Wu L."/>
            <person name="Ma J."/>
        </authorList>
    </citation>
    <scope>NUCLEOTIDE SEQUENCE [LARGE SCALE GENOMIC DNA]</scope>
    <source>
        <strain evidence="4">JCM 15421</strain>
    </source>
</reference>
<protein>
    <submittedName>
        <fullName evidence="3">Type IV pilin protein</fullName>
    </submittedName>
</protein>
<dbReference type="PANTHER" id="PTHR30093:SF47">
    <property type="entry name" value="TYPE IV PILUS NON-CORE MINOR PILIN PILE"/>
    <property type="match status" value="1"/>
</dbReference>
<dbReference type="Pfam" id="PF07963">
    <property type="entry name" value="N_methyl"/>
    <property type="match status" value="1"/>
</dbReference>
<dbReference type="InterPro" id="IPR012902">
    <property type="entry name" value="N_methyl_site"/>
</dbReference>
<keyword evidence="1" id="KW-0488">Methylation</keyword>
<keyword evidence="2" id="KW-0472">Membrane</keyword>
<keyword evidence="4" id="KW-1185">Reference proteome</keyword>
<dbReference type="InterPro" id="IPR045584">
    <property type="entry name" value="Pilin-like"/>
</dbReference>
<dbReference type="SUPFAM" id="SSF54523">
    <property type="entry name" value="Pili subunits"/>
    <property type="match status" value="1"/>
</dbReference>
<dbReference type="Proteomes" id="UP001501523">
    <property type="component" value="Unassembled WGS sequence"/>
</dbReference>
<organism evidence="3 4">
    <name type="scientific">Dokdonella soli</name>
    <dbReference type="NCBI Taxonomy" id="529810"/>
    <lineage>
        <taxon>Bacteria</taxon>
        <taxon>Pseudomonadati</taxon>
        <taxon>Pseudomonadota</taxon>
        <taxon>Gammaproteobacteria</taxon>
        <taxon>Lysobacterales</taxon>
        <taxon>Rhodanobacteraceae</taxon>
        <taxon>Dokdonella</taxon>
    </lineage>
</organism>
<proteinExistence type="predicted"/>
<dbReference type="PRINTS" id="PR00813">
    <property type="entry name" value="BCTERIALGSPG"/>
</dbReference>
<dbReference type="NCBIfam" id="TIGR02532">
    <property type="entry name" value="IV_pilin_GFxxxE"/>
    <property type="match status" value="1"/>
</dbReference>
<keyword evidence="2" id="KW-0812">Transmembrane</keyword>